<dbReference type="EMBL" id="REGN01002928">
    <property type="protein sequence ID" value="RNA25419.1"/>
    <property type="molecule type" value="Genomic_DNA"/>
</dbReference>
<dbReference type="GO" id="GO:0036374">
    <property type="term" value="F:glutathione hydrolase activity"/>
    <property type="evidence" value="ECO:0007669"/>
    <property type="project" value="InterPro"/>
</dbReference>
<reference evidence="2 3" key="1">
    <citation type="journal article" date="2018" name="Sci. Rep.">
        <title>Genomic signatures of local adaptation to the degree of environmental predictability in rotifers.</title>
        <authorList>
            <person name="Franch-Gras L."/>
            <person name="Hahn C."/>
            <person name="Garcia-Roger E.M."/>
            <person name="Carmona M.J."/>
            <person name="Serra M."/>
            <person name="Gomez A."/>
        </authorList>
    </citation>
    <scope>NUCLEOTIDE SEQUENCE [LARGE SCALE GENOMIC DNA]</scope>
    <source>
        <strain evidence="2">HYR1</strain>
    </source>
</reference>
<dbReference type="Pfam" id="PF01019">
    <property type="entry name" value="G_glu_transpept"/>
    <property type="match status" value="1"/>
</dbReference>
<keyword evidence="2" id="KW-0012">Acyltransferase</keyword>
<dbReference type="GO" id="GO:0005886">
    <property type="term" value="C:plasma membrane"/>
    <property type="evidence" value="ECO:0007669"/>
    <property type="project" value="TreeGrafter"/>
</dbReference>
<name>A0A3M7RPK9_BRAPC</name>
<dbReference type="InterPro" id="IPR029055">
    <property type="entry name" value="Ntn_hydrolases_N"/>
</dbReference>
<dbReference type="PRINTS" id="PR01210">
    <property type="entry name" value="GGTRANSPTASE"/>
</dbReference>
<dbReference type="AlphaFoldDB" id="A0A3M7RPK9"/>
<dbReference type="InterPro" id="IPR000101">
    <property type="entry name" value="GGT_peptidase"/>
</dbReference>
<dbReference type="GO" id="GO:0006751">
    <property type="term" value="P:glutathione catabolic process"/>
    <property type="evidence" value="ECO:0007669"/>
    <property type="project" value="InterPro"/>
</dbReference>
<evidence type="ECO:0000313" key="3">
    <source>
        <dbReference type="Proteomes" id="UP000276133"/>
    </source>
</evidence>
<evidence type="ECO:0000256" key="1">
    <source>
        <dbReference type="SAM" id="Phobius"/>
    </source>
</evidence>
<dbReference type="EC" id="2.3.2.2" evidence="2"/>
<dbReference type="SUPFAM" id="SSF56235">
    <property type="entry name" value="N-terminal nucleophile aminohydrolases (Ntn hydrolases)"/>
    <property type="match status" value="1"/>
</dbReference>
<comment type="caution">
    <text evidence="2">The sequence shown here is derived from an EMBL/GenBank/DDBJ whole genome shotgun (WGS) entry which is preliminary data.</text>
</comment>
<keyword evidence="2" id="KW-0808">Transferase</keyword>
<protein>
    <submittedName>
        <fullName evidence="2">Gamma-glutamyltranspeptidase 1-like</fullName>
        <ecNumber evidence="2">2.3.2.2</ecNumber>
    </submittedName>
</protein>
<keyword evidence="1" id="KW-1133">Transmembrane helix</keyword>
<dbReference type="Proteomes" id="UP000276133">
    <property type="component" value="Unassembled WGS sequence"/>
</dbReference>
<keyword evidence="1" id="KW-0812">Transmembrane</keyword>
<proteinExistence type="predicted"/>
<accession>A0A3M7RPK9</accession>
<keyword evidence="1" id="KW-0472">Membrane</keyword>
<evidence type="ECO:0000313" key="2">
    <source>
        <dbReference type="EMBL" id="RNA25419.1"/>
    </source>
</evidence>
<keyword evidence="3" id="KW-1185">Reference proteome</keyword>
<feature type="transmembrane region" description="Helical" evidence="1">
    <location>
        <begin position="87"/>
        <end position="108"/>
    </location>
</feature>
<dbReference type="PANTHER" id="PTHR11686:SF54">
    <property type="entry name" value="GLUTATHIONE HYDROLASE 7"/>
    <property type="match status" value="1"/>
</dbReference>
<dbReference type="PANTHER" id="PTHR11686">
    <property type="entry name" value="GAMMA GLUTAMYL TRANSPEPTIDASE"/>
    <property type="match status" value="1"/>
</dbReference>
<sequence>MESQTNGKDFETLNEYTSIRRDNLSFDATLDMGINSNDTPLASKINNNESDFLEINPSNLSENAPIRQSKYFASDSTINSSKELRQIIIGGIVFSVSITFALIIQILVGPSQIPNRVGIITQEKVCSDIGAEIVKKGGNSIDAFISSSLCLSVVNPFAAGLGAGGFLLVRDHKHEKDVEINCFFKSSSSAKEDDYEKNPNIGRKSIAIPGELKCLQYVYHNYARLYWNTLAEPAIKLALDGFKVSNLLARHLESIKDVILQKKDSFLAEIFLDETGVLVKEGTVIKNPYLARTIQSLVKKESNFYNGAKGKDLVNFLLEEDDYQITNDDLISYSEQKKSIETSIFNDFVLLTASYPSAGPALKFIIDSLSDLSINLDNIRSAETLAKILEASKMGYIFSSFISDPYFAIDQSEMFNQKLKLAKQYLQNRNDSSFPFEDKSMTTMI</sequence>
<gene>
    <name evidence="2" type="ORF">BpHYR1_052093</name>
</gene>
<dbReference type="GO" id="GO:0103068">
    <property type="term" value="F:leukotriene C4 gamma-glutamyl transferase activity"/>
    <property type="evidence" value="ECO:0007669"/>
    <property type="project" value="UniProtKB-EC"/>
</dbReference>
<dbReference type="OrthoDB" id="1081007at2759"/>
<organism evidence="2 3">
    <name type="scientific">Brachionus plicatilis</name>
    <name type="common">Marine rotifer</name>
    <name type="synonym">Brachionus muelleri</name>
    <dbReference type="NCBI Taxonomy" id="10195"/>
    <lineage>
        <taxon>Eukaryota</taxon>
        <taxon>Metazoa</taxon>
        <taxon>Spiralia</taxon>
        <taxon>Gnathifera</taxon>
        <taxon>Rotifera</taxon>
        <taxon>Eurotatoria</taxon>
        <taxon>Monogononta</taxon>
        <taxon>Pseudotrocha</taxon>
        <taxon>Ploima</taxon>
        <taxon>Brachionidae</taxon>
        <taxon>Brachionus</taxon>
    </lineage>
</organism>
<dbReference type="STRING" id="10195.A0A3M7RPK9"/>